<organism evidence="2 3">
    <name type="scientific">Endocarpon pusillum</name>
    <dbReference type="NCBI Taxonomy" id="364733"/>
    <lineage>
        <taxon>Eukaryota</taxon>
        <taxon>Fungi</taxon>
        <taxon>Dikarya</taxon>
        <taxon>Ascomycota</taxon>
        <taxon>Pezizomycotina</taxon>
        <taxon>Eurotiomycetes</taxon>
        <taxon>Chaetothyriomycetidae</taxon>
        <taxon>Verrucariales</taxon>
        <taxon>Verrucariaceae</taxon>
        <taxon>Endocarpon</taxon>
    </lineage>
</organism>
<dbReference type="AlphaFoldDB" id="A0A8H7EAE1"/>
<feature type="compositionally biased region" description="Basic and acidic residues" evidence="1">
    <location>
        <begin position="113"/>
        <end position="129"/>
    </location>
</feature>
<name>A0A8H7EAE1_9EURO</name>
<protein>
    <submittedName>
        <fullName evidence="2">Uncharacterized protein</fullName>
    </submittedName>
</protein>
<feature type="compositionally biased region" description="Polar residues" evidence="1">
    <location>
        <begin position="130"/>
        <end position="140"/>
    </location>
</feature>
<sequence length="153" mass="16762">MPTLTAAAGHATGNSHEAKNNQQVTWTYASSYKMCEERPNHSPVIFDLETGRPFNLKRAYKMVVDAHIEKQGGDPNDDTTLTHNRAATTVHGKSSTHGLLMSMLVGTRTAEKTNAAKDYSGRQPRETFKEATSQAQNIGSELSCRRTGRRGVA</sequence>
<dbReference type="Proteomes" id="UP000606974">
    <property type="component" value="Unassembled WGS sequence"/>
</dbReference>
<dbReference type="EMBL" id="JAACFV010000011">
    <property type="protein sequence ID" value="KAF7512591.1"/>
    <property type="molecule type" value="Genomic_DNA"/>
</dbReference>
<evidence type="ECO:0000313" key="2">
    <source>
        <dbReference type="EMBL" id="KAF7512591.1"/>
    </source>
</evidence>
<gene>
    <name evidence="2" type="ORF">GJ744_000852</name>
</gene>
<keyword evidence="3" id="KW-1185">Reference proteome</keyword>
<evidence type="ECO:0000256" key="1">
    <source>
        <dbReference type="SAM" id="MobiDB-lite"/>
    </source>
</evidence>
<proteinExistence type="predicted"/>
<feature type="region of interest" description="Disordered" evidence="1">
    <location>
        <begin position="1"/>
        <end position="20"/>
    </location>
</feature>
<reference evidence="2" key="1">
    <citation type="submission" date="2020-02" db="EMBL/GenBank/DDBJ databases">
        <authorList>
            <person name="Palmer J.M."/>
        </authorList>
    </citation>
    <scope>NUCLEOTIDE SEQUENCE</scope>
    <source>
        <strain evidence="2">EPUS1.4</strain>
        <tissue evidence="2">Thallus</tissue>
    </source>
</reference>
<comment type="caution">
    <text evidence="2">The sequence shown here is derived from an EMBL/GenBank/DDBJ whole genome shotgun (WGS) entry which is preliminary data.</text>
</comment>
<evidence type="ECO:0000313" key="3">
    <source>
        <dbReference type="Proteomes" id="UP000606974"/>
    </source>
</evidence>
<accession>A0A8H7EAE1</accession>
<feature type="region of interest" description="Disordered" evidence="1">
    <location>
        <begin position="113"/>
        <end position="153"/>
    </location>
</feature>